<dbReference type="PANTHER" id="PTHR43464:SF83">
    <property type="entry name" value="MALONYL-[ACYL-CARRIER PROTEIN] O-METHYLTRANSFERASE"/>
    <property type="match status" value="1"/>
</dbReference>
<sequence length="271" mass="30371">KKVTARSHPTTKVAGFPARGLIIKPVLQSINLLPEQLAGKTVLDLGSGTGEKAVAFALYCKEAVGVELSDHSVKKARELASKFKAKNVKFVQGDILQGLNSLGKFDIVISSGVLHHLTDPYAGFLECTKHTKEGGLLSVELYNSYGRFLTKAKRKAMALVPKEKKLDFAKTMYGTKSDAIAADYLLHPREAVFSVSELLNWFETNRFTFENVYRPITLRNYLWIAYNKVFGKSFFLLPKRKGSRLEHLLVQLLYWLPRERTLFMVGGKKSG</sequence>
<name>A0A938YSY3_9ARCH</name>
<dbReference type="Proteomes" id="UP000809243">
    <property type="component" value="Unassembled WGS sequence"/>
</dbReference>
<dbReference type="CDD" id="cd02440">
    <property type="entry name" value="AdoMet_MTases"/>
    <property type="match status" value="1"/>
</dbReference>
<keyword evidence="2" id="KW-0489">Methyltransferase</keyword>
<dbReference type="AlphaFoldDB" id="A0A938YSY3"/>
<evidence type="ECO:0000313" key="2">
    <source>
        <dbReference type="EMBL" id="MBN2067512.1"/>
    </source>
</evidence>
<dbReference type="Pfam" id="PF13847">
    <property type="entry name" value="Methyltransf_31"/>
    <property type="match status" value="1"/>
</dbReference>
<evidence type="ECO:0000259" key="1">
    <source>
        <dbReference type="Pfam" id="PF13847"/>
    </source>
</evidence>
<evidence type="ECO:0000313" key="3">
    <source>
        <dbReference type="Proteomes" id="UP000809243"/>
    </source>
</evidence>
<reference evidence="2" key="1">
    <citation type="submission" date="2021-01" db="EMBL/GenBank/DDBJ databases">
        <title>Active Sulfur Cycling in an Early Earth Analoge.</title>
        <authorList>
            <person name="Hahn C.R."/>
            <person name="Youssef N.H."/>
            <person name="Elshahed M."/>
        </authorList>
    </citation>
    <scope>NUCLEOTIDE SEQUENCE</scope>
    <source>
        <strain evidence="2">Zod_Metabat.1151</strain>
    </source>
</reference>
<comment type="caution">
    <text evidence="2">The sequence shown here is derived from an EMBL/GenBank/DDBJ whole genome shotgun (WGS) entry which is preliminary data.</text>
</comment>
<keyword evidence="2" id="KW-0808">Transferase</keyword>
<gene>
    <name evidence="2" type="ORF">JW744_03525</name>
</gene>
<feature type="domain" description="Methyltransferase" evidence="1">
    <location>
        <begin position="38"/>
        <end position="153"/>
    </location>
</feature>
<dbReference type="Gene3D" id="3.40.50.150">
    <property type="entry name" value="Vaccinia Virus protein VP39"/>
    <property type="match status" value="1"/>
</dbReference>
<protein>
    <submittedName>
        <fullName evidence="2">Class I SAM-dependent methyltransferase</fullName>
    </submittedName>
</protein>
<accession>A0A938YSY3</accession>
<feature type="non-terminal residue" evidence="2">
    <location>
        <position position="1"/>
    </location>
</feature>
<organism evidence="2 3">
    <name type="scientific">Candidatus Iainarchaeum sp</name>
    <dbReference type="NCBI Taxonomy" id="3101447"/>
    <lineage>
        <taxon>Archaea</taxon>
        <taxon>Candidatus Iainarchaeota</taxon>
        <taxon>Candidatus Iainarchaeia</taxon>
        <taxon>Candidatus Iainarchaeales</taxon>
        <taxon>Candidatus Iainarchaeaceae</taxon>
        <taxon>Candidatus Iainarchaeum</taxon>
    </lineage>
</organism>
<dbReference type="EMBL" id="JAFGDB010000060">
    <property type="protein sequence ID" value="MBN2067512.1"/>
    <property type="molecule type" value="Genomic_DNA"/>
</dbReference>
<dbReference type="InterPro" id="IPR025714">
    <property type="entry name" value="Methyltranfer_dom"/>
</dbReference>
<proteinExistence type="predicted"/>
<dbReference type="GO" id="GO:0008168">
    <property type="term" value="F:methyltransferase activity"/>
    <property type="evidence" value="ECO:0007669"/>
    <property type="project" value="UniProtKB-KW"/>
</dbReference>
<dbReference type="PANTHER" id="PTHR43464">
    <property type="entry name" value="METHYLTRANSFERASE"/>
    <property type="match status" value="1"/>
</dbReference>
<dbReference type="SUPFAM" id="SSF53335">
    <property type="entry name" value="S-adenosyl-L-methionine-dependent methyltransferases"/>
    <property type="match status" value="1"/>
</dbReference>
<dbReference type="InterPro" id="IPR029063">
    <property type="entry name" value="SAM-dependent_MTases_sf"/>
</dbReference>
<dbReference type="GO" id="GO:0032259">
    <property type="term" value="P:methylation"/>
    <property type="evidence" value="ECO:0007669"/>
    <property type="project" value="UniProtKB-KW"/>
</dbReference>